<evidence type="ECO:0000313" key="4">
    <source>
        <dbReference type="Proteomes" id="UP000177169"/>
    </source>
</evidence>
<feature type="compositionally biased region" description="Polar residues" evidence="1">
    <location>
        <begin position="65"/>
        <end position="76"/>
    </location>
</feature>
<accession>A0A1F7Z2C1</accession>
<evidence type="ECO:0000256" key="1">
    <source>
        <dbReference type="SAM" id="MobiDB-lite"/>
    </source>
</evidence>
<dbReference type="AlphaFoldDB" id="A0A1F7Z2C1"/>
<organism evidence="3 4">
    <name type="scientific">Candidatus Woesebacteria bacterium RIFCSPHIGHO2_02_FULL_39_13</name>
    <dbReference type="NCBI Taxonomy" id="1802505"/>
    <lineage>
        <taxon>Bacteria</taxon>
        <taxon>Candidatus Woeseibacteriota</taxon>
    </lineage>
</organism>
<feature type="region of interest" description="Disordered" evidence="1">
    <location>
        <begin position="65"/>
        <end position="95"/>
    </location>
</feature>
<dbReference type="STRING" id="1802505.A3D01_02395"/>
<gene>
    <name evidence="3" type="ORF">A3D01_02395</name>
</gene>
<keyword evidence="2" id="KW-0812">Transmembrane</keyword>
<dbReference type="EMBL" id="MGGR01000013">
    <property type="protein sequence ID" value="OGM33796.1"/>
    <property type="molecule type" value="Genomic_DNA"/>
</dbReference>
<feature type="transmembrane region" description="Helical" evidence="2">
    <location>
        <begin position="36"/>
        <end position="56"/>
    </location>
</feature>
<comment type="caution">
    <text evidence="3">The sequence shown here is derived from an EMBL/GenBank/DDBJ whole genome shotgun (WGS) entry which is preliminary data.</text>
</comment>
<keyword evidence="2" id="KW-1133">Transmembrane helix</keyword>
<keyword evidence="2" id="KW-0472">Membrane</keyword>
<evidence type="ECO:0000313" key="3">
    <source>
        <dbReference type="EMBL" id="OGM33796.1"/>
    </source>
</evidence>
<evidence type="ECO:0000256" key="2">
    <source>
        <dbReference type="SAM" id="Phobius"/>
    </source>
</evidence>
<protein>
    <submittedName>
        <fullName evidence="3">Uncharacterized protein</fullName>
    </submittedName>
</protein>
<name>A0A1F7Z2C1_9BACT</name>
<sequence length="164" mass="17677">MEEKNLKEAVLSQFPKQDKEDILKSFPKKGAKSGTLFMVVASLFVVLAGVGTGWLLSGKSFGKTAQTGERTTVTQAEKSDKEAGISDESEFPDTAEGTLVEGGIENEGTHHLERQGGPSQNVYLSSTVIDLQSYVGKKVKIWGQTLSGQKAGWLMDVGKIKILD</sequence>
<dbReference type="Proteomes" id="UP000177169">
    <property type="component" value="Unassembled WGS sequence"/>
</dbReference>
<reference evidence="3 4" key="1">
    <citation type="journal article" date="2016" name="Nat. Commun.">
        <title>Thousands of microbial genomes shed light on interconnected biogeochemical processes in an aquifer system.</title>
        <authorList>
            <person name="Anantharaman K."/>
            <person name="Brown C.T."/>
            <person name="Hug L.A."/>
            <person name="Sharon I."/>
            <person name="Castelle C.J."/>
            <person name="Probst A.J."/>
            <person name="Thomas B.C."/>
            <person name="Singh A."/>
            <person name="Wilkins M.J."/>
            <person name="Karaoz U."/>
            <person name="Brodie E.L."/>
            <person name="Williams K.H."/>
            <person name="Hubbard S.S."/>
            <person name="Banfield J.F."/>
        </authorList>
    </citation>
    <scope>NUCLEOTIDE SEQUENCE [LARGE SCALE GENOMIC DNA]</scope>
</reference>
<proteinExistence type="predicted"/>